<name>A0ABQ3YQL0_9ACTN</name>
<dbReference type="Proteomes" id="UP000637628">
    <property type="component" value="Unassembled WGS sequence"/>
</dbReference>
<protein>
    <recommendedName>
        <fullName evidence="1">Aminoglycoside phosphotransferase domain-containing protein</fullName>
    </recommendedName>
</protein>
<organism evidence="2 3">
    <name type="scientific">Paractinoplanes durhamensis</name>
    <dbReference type="NCBI Taxonomy" id="113563"/>
    <lineage>
        <taxon>Bacteria</taxon>
        <taxon>Bacillati</taxon>
        <taxon>Actinomycetota</taxon>
        <taxon>Actinomycetes</taxon>
        <taxon>Micromonosporales</taxon>
        <taxon>Micromonosporaceae</taxon>
        <taxon>Paractinoplanes</taxon>
    </lineage>
</organism>
<dbReference type="Gene3D" id="1.10.510.10">
    <property type="entry name" value="Transferase(Phosphotransferase) domain 1"/>
    <property type="match status" value="1"/>
</dbReference>
<dbReference type="SUPFAM" id="SSF56112">
    <property type="entry name" value="Protein kinase-like (PK-like)"/>
    <property type="match status" value="1"/>
</dbReference>
<reference evidence="2 3" key="1">
    <citation type="submission" date="2021-01" db="EMBL/GenBank/DDBJ databases">
        <title>Whole genome shotgun sequence of Actinoplanes durhamensis NBRC 14914.</title>
        <authorList>
            <person name="Komaki H."/>
            <person name="Tamura T."/>
        </authorList>
    </citation>
    <scope>NUCLEOTIDE SEQUENCE [LARGE SCALE GENOMIC DNA]</scope>
    <source>
        <strain evidence="2 3">NBRC 14914</strain>
    </source>
</reference>
<dbReference type="InterPro" id="IPR002575">
    <property type="entry name" value="Aminoglycoside_PTrfase"/>
</dbReference>
<dbReference type="EMBL" id="BOML01000012">
    <property type="protein sequence ID" value="GID99813.1"/>
    <property type="molecule type" value="Genomic_DNA"/>
</dbReference>
<gene>
    <name evidence="2" type="ORF">Adu01nite_11640</name>
</gene>
<comment type="caution">
    <text evidence="2">The sequence shown here is derived from an EMBL/GenBank/DDBJ whole genome shotgun (WGS) entry which is preliminary data.</text>
</comment>
<dbReference type="InterPro" id="IPR011009">
    <property type="entry name" value="Kinase-like_dom_sf"/>
</dbReference>
<evidence type="ECO:0000259" key="1">
    <source>
        <dbReference type="Pfam" id="PF01636"/>
    </source>
</evidence>
<dbReference type="Pfam" id="PF01636">
    <property type="entry name" value="APH"/>
    <property type="match status" value="1"/>
</dbReference>
<evidence type="ECO:0000313" key="2">
    <source>
        <dbReference type="EMBL" id="GID99813.1"/>
    </source>
</evidence>
<accession>A0ABQ3YQL0</accession>
<dbReference type="Gene3D" id="1.20.58.840">
    <property type="match status" value="1"/>
</dbReference>
<dbReference type="RefSeq" id="WP_239132163.1">
    <property type="nucleotide sequence ID" value="NZ_BAAATX010000015.1"/>
</dbReference>
<keyword evidence="3" id="KW-1185">Reference proteome</keyword>
<evidence type="ECO:0000313" key="3">
    <source>
        <dbReference type="Proteomes" id="UP000637628"/>
    </source>
</evidence>
<sequence length="312" mass="33722">MKDRPDGVTDADIRAALAAGWGLDATDIRYLPVGAGSYHWVAGDRWFVTVDGLGFADSFTPLRTALETATALRRAGLRFVVAPIDGPQVLWPLRSTHAVAVYPLIDGHTDGFGDGHANREAVIDLIAALHQARPTGADVTDLQLPGRAGLEKALDDLEKPWSTGPYADSARALLTTHADKVRTWLADYDRMAGALRETTADWVITHGEPHPANVLHTATGPLLIDWDTVRIAPPERDLWHLAKDPFAPDPADLTRWAATTGREPSPTGLAFYRLSWILADVASYVHDLRGPHGAGGDAEDALTYLAVNITMP</sequence>
<feature type="domain" description="Aminoglycoside phosphotransferase" evidence="1">
    <location>
        <begin position="44"/>
        <end position="264"/>
    </location>
</feature>
<proteinExistence type="predicted"/>